<keyword evidence="4" id="KW-1185">Reference proteome</keyword>
<evidence type="ECO:0000313" key="4">
    <source>
        <dbReference type="Proteomes" id="UP000028725"/>
    </source>
</evidence>
<organism evidence="3 4">
    <name type="scientific">Hyalangium minutum</name>
    <dbReference type="NCBI Taxonomy" id="394096"/>
    <lineage>
        <taxon>Bacteria</taxon>
        <taxon>Pseudomonadati</taxon>
        <taxon>Myxococcota</taxon>
        <taxon>Myxococcia</taxon>
        <taxon>Myxococcales</taxon>
        <taxon>Cystobacterineae</taxon>
        <taxon>Archangiaceae</taxon>
        <taxon>Hyalangium</taxon>
    </lineage>
</organism>
<comment type="caution">
    <text evidence="3">The sequence shown here is derived from an EMBL/GenBank/DDBJ whole genome shotgun (WGS) entry which is preliminary data.</text>
</comment>
<dbReference type="InterPro" id="IPR032179">
    <property type="entry name" value="Cry22Aa_Ig-like"/>
</dbReference>
<gene>
    <name evidence="3" type="ORF">DB31_1610</name>
</gene>
<reference evidence="3 4" key="1">
    <citation type="submission" date="2014-04" db="EMBL/GenBank/DDBJ databases">
        <title>Genome assembly of Hyalangium minutum DSM 14724.</title>
        <authorList>
            <person name="Sharma G."/>
            <person name="Subramanian S."/>
        </authorList>
    </citation>
    <scope>NUCLEOTIDE SEQUENCE [LARGE SCALE GENOMIC DNA]</scope>
    <source>
        <strain evidence="3 4">DSM 14724</strain>
    </source>
</reference>
<feature type="domain" description="Pesticidal crystal protein Cry22Aa Ig-like" evidence="2">
    <location>
        <begin position="355"/>
        <end position="426"/>
    </location>
</feature>
<dbReference type="Gene3D" id="2.60.40.10">
    <property type="entry name" value="Immunoglobulins"/>
    <property type="match status" value="2"/>
</dbReference>
<dbReference type="InterPro" id="IPR013783">
    <property type="entry name" value="Ig-like_fold"/>
</dbReference>
<keyword evidence="1" id="KW-0732">Signal</keyword>
<evidence type="ECO:0000313" key="3">
    <source>
        <dbReference type="EMBL" id="KFE64592.1"/>
    </source>
</evidence>
<evidence type="ECO:0000256" key="1">
    <source>
        <dbReference type="SAM" id="SignalP"/>
    </source>
</evidence>
<dbReference type="AlphaFoldDB" id="A0A085WA79"/>
<sequence length="431" mass="45628">MINKLVGAVGTLAVLFALPAAAQSRSPWQMHNGNEVTASNPLGLVRFSCNPTQHGQNCEYDVASVPAASDPDWVSAPNPDYINFDIPSRVCSAPTTCLAYGDFTYFQTFVNIPSNVAVTTFTISFTGMDDGSRVTIYNSQHPGGLVIPGSYVYLGGSGTTNLASHVKAGELNRVVITQVDDCCSENRLRRADVVLNGEVVSTACSGSASCDDGDSCTTDICNTDGTCSHAALACVNSQVCSNNPNNLTRNSSNMSTSSACTPGSGPLLVPNGSLDMTLECGETTWTDPGAQAFNADCSDLEVHYYNSGHDAYGPGPATCAEGTYPVQYIAWDAQGRTVSAIRNVTVNDTKPPQFALKGPTHMVHQCGSQWVDPGWTAFDTCYGDITPEAHWTGFPNGWVEGVYTVQYTLTDSGGNSAAPLTRTVEVVNCPW</sequence>
<feature type="signal peptide" evidence="1">
    <location>
        <begin position="1"/>
        <end position="22"/>
    </location>
</feature>
<accession>A0A085WA79</accession>
<evidence type="ECO:0000259" key="2">
    <source>
        <dbReference type="Pfam" id="PF16403"/>
    </source>
</evidence>
<dbReference type="RefSeq" id="WP_044193497.1">
    <property type="nucleotide sequence ID" value="NZ_JMCB01000013.1"/>
</dbReference>
<dbReference type="Proteomes" id="UP000028725">
    <property type="component" value="Unassembled WGS sequence"/>
</dbReference>
<feature type="chain" id="PRO_5001799391" description="Pesticidal crystal protein Cry22Aa Ig-like domain-containing protein" evidence="1">
    <location>
        <begin position="23"/>
        <end position="431"/>
    </location>
</feature>
<name>A0A085WA79_9BACT</name>
<dbReference type="EMBL" id="JMCB01000013">
    <property type="protein sequence ID" value="KFE64592.1"/>
    <property type="molecule type" value="Genomic_DNA"/>
</dbReference>
<proteinExistence type="predicted"/>
<dbReference type="OrthoDB" id="5523299at2"/>
<protein>
    <recommendedName>
        <fullName evidence="2">Pesticidal crystal protein Cry22Aa Ig-like domain-containing protein</fullName>
    </recommendedName>
</protein>
<dbReference type="Pfam" id="PF16403">
    <property type="entry name" value="Bact_surface_Ig-like"/>
    <property type="match status" value="1"/>
</dbReference>